<dbReference type="EMBL" id="CAXDID020000534">
    <property type="protein sequence ID" value="CAL6100762.1"/>
    <property type="molecule type" value="Genomic_DNA"/>
</dbReference>
<name>A0AA86N5H9_9EUKA</name>
<reference evidence="2 3" key="2">
    <citation type="submission" date="2024-07" db="EMBL/GenBank/DDBJ databases">
        <authorList>
            <person name="Akdeniz Z."/>
        </authorList>
    </citation>
    <scope>NUCLEOTIDE SEQUENCE [LARGE SCALE GENOMIC DNA]</scope>
</reference>
<protein>
    <submittedName>
        <fullName evidence="2">Hypothetical_protein</fullName>
    </submittedName>
</protein>
<sequence>MYFTVQFTAQNGHYVLRLQEQQPQYYQGSIQSFHLHLINHDTHQIISNILHNLACKGGAISLMVQVNSLIREFHHAKLPYKQVTNTILFDPVFDHKSFKFDIFQRYILDTFLLRELKSVSPLQASKQKQFNYCQE</sequence>
<gene>
    <name evidence="2" type="ORF">HINF_LOCUS70708</name>
    <name evidence="1" type="ORF">HINF_LOCUS853</name>
</gene>
<reference evidence="1" key="1">
    <citation type="submission" date="2023-06" db="EMBL/GenBank/DDBJ databases">
        <authorList>
            <person name="Kurt Z."/>
        </authorList>
    </citation>
    <scope>NUCLEOTIDE SEQUENCE</scope>
</reference>
<keyword evidence="3" id="KW-1185">Reference proteome</keyword>
<evidence type="ECO:0000313" key="2">
    <source>
        <dbReference type="EMBL" id="CAL6100762.1"/>
    </source>
</evidence>
<dbReference type="AlphaFoldDB" id="A0AA86N5H9"/>
<evidence type="ECO:0000313" key="1">
    <source>
        <dbReference type="EMBL" id="CAI9913208.1"/>
    </source>
</evidence>
<comment type="caution">
    <text evidence="1">The sequence shown here is derived from an EMBL/GenBank/DDBJ whole genome shotgun (WGS) entry which is preliminary data.</text>
</comment>
<evidence type="ECO:0000313" key="3">
    <source>
        <dbReference type="Proteomes" id="UP001642409"/>
    </source>
</evidence>
<proteinExistence type="predicted"/>
<organism evidence="1">
    <name type="scientific">Hexamita inflata</name>
    <dbReference type="NCBI Taxonomy" id="28002"/>
    <lineage>
        <taxon>Eukaryota</taxon>
        <taxon>Metamonada</taxon>
        <taxon>Diplomonadida</taxon>
        <taxon>Hexamitidae</taxon>
        <taxon>Hexamitinae</taxon>
        <taxon>Hexamita</taxon>
    </lineage>
</organism>
<dbReference type="Proteomes" id="UP001642409">
    <property type="component" value="Unassembled WGS sequence"/>
</dbReference>
<accession>A0AA86N5H9</accession>
<dbReference type="EMBL" id="CATOUU010000021">
    <property type="protein sequence ID" value="CAI9913208.1"/>
    <property type="molecule type" value="Genomic_DNA"/>
</dbReference>